<name>A0A2K8MJ12_9SPHN</name>
<organism evidence="1 2">
    <name type="scientific">Sphingomonas psychrotolerans</name>
    <dbReference type="NCBI Taxonomy" id="1327635"/>
    <lineage>
        <taxon>Bacteria</taxon>
        <taxon>Pseudomonadati</taxon>
        <taxon>Pseudomonadota</taxon>
        <taxon>Alphaproteobacteria</taxon>
        <taxon>Sphingomonadales</taxon>
        <taxon>Sphingomonadaceae</taxon>
        <taxon>Sphingomonas</taxon>
    </lineage>
</organism>
<proteinExistence type="predicted"/>
<dbReference type="Proteomes" id="UP000229081">
    <property type="component" value="Chromosome"/>
</dbReference>
<sequence length="458" mass="50160">MVGEGKRVAVVGGGLSGITTAAALLAKRCSVHLYETQGRVLGIQKQAAHRFIHPTINFWPEIFEETAFGPMIMPTTELPFFDWYANIGSTIMLALREEWRRYFKPRLSAHNISTTVTSLSEKNKKVTIFATGRGPEKSEPFDVVVLAMGFGPERTVAGVEPVGYWESDDWYDSEGDGPTPVVAGIGDGGLIDALRAIHTRFEAGRLCAEVVRLLASSSVPALVRDLEGEVLGANLDKDAAAEAYARGYARIYELDTPDLVKDVLNTSLRKPPFDPVLLVGPAAFPFSKTAAPIHKFMITHALDREAVDYQQGRLEDGPILKRDGAEEPIGDRPKVVRRGPERNFGGVIATDLVDKVAQRQVVMGDLLKPAPYGASDWMFPGYPPHRPADPIFAKFRLDKAEEYIKSALGTPLSLGVSRDGVVTYFVAPELGRTDLEERIPPRLFGVRTLLGDCPVIHV</sequence>
<dbReference type="SUPFAM" id="SSF51905">
    <property type="entry name" value="FAD/NAD(P)-binding domain"/>
    <property type="match status" value="1"/>
</dbReference>
<dbReference type="Gene3D" id="3.50.50.60">
    <property type="entry name" value="FAD/NAD(P)-binding domain"/>
    <property type="match status" value="1"/>
</dbReference>
<dbReference type="AlphaFoldDB" id="A0A2K8MJ12"/>
<protein>
    <submittedName>
        <fullName evidence="1">Uncharacterized protein</fullName>
    </submittedName>
</protein>
<dbReference type="EMBL" id="CP024923">
    <property type="protein sequence ID" value="ATY32546.1"/>
    <property type="molecule type" value="Genomic_DNA"/>
</dbReference>
<dbReference type="InterPro" id="IPR036188">
    <property type="entry name" value="FAD/NAD-bd_sf"/>
</dbReference>
<reference evidence="1 2" key="1">
    <citation type="submission" date="2017-11" db="EMBL/GenBank/DDBJ databases">
        <title>Complete genome sequence of Sphingomonas sp. Strain Cra20, a psychrotolerant potential plant growth promoting rhizobacteria.</title>
        <authorList>
            <person name="Luo Y."/>
        </authorList>
    </citation>
    <scope>NUCLEOTIDE SEQUENCE [LARGE SCALE GENOMIC DNA]</scope>
    <source>
        <strain evidence="1 2">Cra20</strain>
    </source>
</reference>
<dbReference type="Pfam" id="PF13450">
    <property type="entry name" value="NAD_binding_8"/>
    <property type="match status" value="1"/>
</dbReference>
<evidence type="ECO:0000313" key="2">
    <source>
        <dbReference type="Proteomes" id="UP000229081"/>
    </source>
</evidence>
<keyword evidence="2" id="KW-1185">Reference proteome</keyword>
<accession>A0A2K8MJ12</accession>
<gene>
    <name evidence="1" type="ORF">CVN68_11645</name>
</gene>
<dbReference type="KEGG" id="sphc:CVN68_11645"/>
<evidence type="ECO:0000313" key="1">
    <source>
        <dbReference type="EMBL" id="ATY32546.1"/>
    </source>
</evidence>